<dbReference type="InterPro" id="IPR027417">
    <property type="entry name" value="P-loop_NTPase"/>
</dbReference>
<dbReference type="PANTHER" id="PTHR10039">
    <property type="entry name" value="AMELOGENIN"/>
    <property type="match status" value="1"/>
</dbReference>
<sequence>RILSWISPLASWKRRSNVASARTEGVGEWVLETSEFQEWRQGRNDRLTGAILFCSGVPGAGKTFICSLITDTLCNVTLGQNIAVGCLYCDYQGQKDQTLAVMIESLS</sequence>
<evidence type="ECO:0000313" key="4">
    <source>
        <dbReference type="Proteomes" id="UP000276215"/>
    </source>
</evidence>
<feature type="domain" description="Nephrocystin 3-like N-terminal" evidence="2">
    <location>
        <begin position="25"/>
        <end position="106"/>
    </location>
</feature>
<dbReference type="PANTHER" id="PTHR10039:SF15">
    <property type="entry name" value="NACHT DOMAIN-CONTAINING PROTEIN"/>
    <property type="match status" value="1"/>
</dbReference>
<organism evidence="3 4">
    <name type="scientific">Choiromyces venosus 120613-1</name>
    <dbReference type="NCBI Taxonomy" id="1336337"/>
    <lineage>
        <taxon>Eukaryota</taxon>
        <taxon>Fungi</taxon>
        <taxon>Dikarya</taxon>
        <taxon>Ascomycota</taxon>
        <taxon>Pezizomycotina</taxon>
        <taxon>Pezizomycetes</taxon>
        <taxon>Pezizales</taxon>
        <taxon>Tuberaceae</taxon>
        <taxon>Choiromyces</taxon>
    </lineage>
</organism>
<name>A0A3N4J4D1_9PEZI</name>
<dbReference type="Gene3D" id="3.40.50.300">
    <property type="entry name" value="P-loop containing nucleotide triphosphate hydrolases"/>
    <property type="match status" value="1"/>
</dbReference>
<keyword evidence="4" id="KW-1185">Reference proteome</keyword>
<protein>
    <recommendedName>
        <fullName evidence="2">Nephrocystin 3-like N-terminal domain-containing protein</fullName>
    </recommendedName>
</protein>
<keyword evidence="1" id="KW-0677">Repeat</keyword>
<dbReference type="Proteomes" id="UP000276215">
    <property type="component" value="Unassembled WGS sequence"/>
</dbReference>
<reference evidence="3 4" key="1">
    <citation type="journal article" date="2018" name="Nat. Ecol. Evol.">
        <title>Pezizomycetes genomes reveal the molecular basis of ectomycorrhizal truffle lifestyle.</title>
        <authorList>
            <person name="Murat C."/>
            <person name="Payen T."/>
            <person name="Noel B."/>
            <person name="Kuo A."/>
            <person name="Morin E."/>
            <person name="Chen J."/>
            <person name="Kohler A."/>
            <person name="Krizsan K."/>
            <person name="Balestrini R."/>
            <person name="Da Silva C."/>
            <person name="Montanini B."/>
            <person name="Hainaut M."/>
            <person name="Levati E."/>
            <person name="Barry K.W."/>
            <person name="Belfiori B."/>
            <person name="Cichocki N."/>
            <person name="Clum A."/>
            <person name="Dockter R.B."/>
            <person name="Fauchery L."/>
            <person name="Guy J."/>
            <person name="Iotti M."/>
            <person name="Le Tacon F."/>
            <person name="Lindquist E.A."/>
            <person name="Lipzen A."/>
            <person name="Malagnac F."/>
            <person name="Mello A."/>
            <person name="Molinier V."/>
            <person name="Miyauchi S."/>
            <person name="Poulain J."/>
            <person name="Riccioni C."/>
            <person name="Rubini A."/>
            <person name="Sitrit Y."/>
            <person name="Splivallo R."/>
            <person name="Traeger S."/>
            <person name="Wang M."/>
            <person name="Zifcakova L."/>
            <person name="Wipf D."/>
            <person name="Zambonelli A."/>
            <person name="Paolocci F."/>
            <person name="Nowrousian M."/>
            <person name="Ottonello S."/>
            <person name="Baldrian P."/>
            <person name="Spatafora J.W."/>
            <person name="Henrissat B."/>
            <person name="Nagy L.G."/>
            <person name="Aury J.M."/>
            <person name="Wincker P."/>
            <person name="Grigoriev I.V."/>
            <person name="Bonfante P."/>
            <person name="Martin F.M."/>
        </authorList>
    </citation>
    <scope>NUCLEOTIDE SEQUENCE [LARGE SCALE GENOMIC DNA]</scope>
    <source>
        <strain evidence="3 4">120613-1</strain>
    </source>
</reference>
<dbReference type="Pfam" id="PF24883">
    <property type="entry name" value="NPHP3_N"/>
    <property type="match status" value="1"/>
</dbReference>
<dbReference type="OrthoDB" id="195446at2759"/>
<proteinExistence type="predicted"/>
<evidence type="ECO:0000256" key="1">
    <source>
        <dbReference type="ARBA" id="ARBA00022737"/>
    </source>
</evidence>
<evidence type="ECO:0000259" key="2">
    <source>
        <dbReference type="Pfam" id="PF24883"/>
    </source>
</evidence>
<accession>A0A3N4J4D1</accession>
<dbReference type="AlphaFoldDB" id="A0A3N4J4D1"/>
<gene>
    <name evidence="3" type="ORF">L873DRAFT_1706528</name>
</gene>
<dbReference type="EMBL" id="ML120458">
    <property type="protein sequence ID" value="RPA93173.1"/>
    <property type="molecule type" value="Genomic_DNA"/>
</dbReference>
<feature type="non-terminal residue" evidence="3">
    <location>
        <position position="1"/>
    </location>
</feature>
<dbReference type="InterPro" id="IPR056884">
    <property type="entry name" value="NPHP3-like_N"/>
</dbReference>
<evidence type="ECO:0000313" key="3">
    <source>
        <dbReference type="EMBL" id="RPA93173.1"/>
    </source>
</evidence>